<feature type="chain" id="PRO_5030900084" evidence="1">
    <location>
        <begin position="22"/>
        <end position="124"/>
    </location>
</feature>
<feature type="signal peptide" evidence="1">
    <location>
        <begin position="1"/>
        <end position="21"/>
    </location>
</feature>
<dbReference type="EMBL" id="OD567722">
    <property type="protein sequence ID" value="CAD7446071.1"/>
    <property type="molecule type" value="Genomic_DNA"/>
</dbReference>
<dbReference type="AlphaFoldDB" id="A0A7R9I3H7"/>
<reference evidence="2" key="1">
    <citation type="submission" date="2020-11" db="EMBL/GenBank/DDBJ databases">
        <authorList>
            <person name="Tran Van P."/>
        </authorList>
    </citation>
    <scope>NUCLEOTIDE SEQUENCE</scope>
</reference>
<name>A0A7R9I3H7_9NEOP</name>
<gene>
    <name evidence="2" type="ORF">TBIB3V08_LOCUS8410</name>
</gene>
<evidence type="ECO:0000313" key="2">
    <source>
        <dbReference type="EMBL" id="CAD7446071.1"/>
    </source>
</evidence>
<accession>A0A7R9I3H7</accession>
<sequence>MECRASLVVVMMLLCMNGLMSVPVPDSVLDDTNKLVGKIPVVGSIIQEFPLVGDFFKSSEGESFLVEIKNILRDIPVMGGLLQNLPIVDMFVSSGSTNGIPFITRFIKLPRLPKEVRIPQVKYR</sequence>
<proteinExistence type="predicted"/>
<organism evidence="2">
    <name type="scientific">Timema bartmani</name>
    <dbReference type="NCBI Taxonomy" id="61472"/>
    <lineage>
        <taxon>Eukaryota</taxon>
        <taxon>Metazoa</taxon>
        <taxon>Ecdysozoa</taxon>
        <taxon>Arthropoda</taxon>
        <taxon>Hexapoda</taxon>
        <taxon>Insecta</taxon>
        <taxon>Pterygota</taxon>
        <taxon>Neoptera</taxon>
        <taxon>Polyneoptera</taxon>
        <taxon>Phasmatodea</taxon>
        <taxon>Timematodea</taxon>
        <taxon>Timematoidea</taxon>
        <taxon>Timematidae</taxon>
        <taxon>Timema</taxon>
    </lineage>
</organism>
<evidence type="ECO:0000256" key="1">
    <source>
        <dbReference type="SAM" id="SignalP"/>
    </source>
</evidence>
<protein>
    <submittedName>
        <fullName evidence="2">Uncharacterized protein</fullName>
    </submittedName>
</protein>
<keyword evidence="1" id="KW-0732">Signal</keyword>